<organism evidence="2">
    <name type="scientific">marine sediment metagenome</name>
    <dbReference type="NCBI Taxonomy" id="412755"/>
    <lineage>
        <taxon>unclassified sequences</taxon>
        <taxon>metagenomes</taxon>
        <taxon>ecological metagenomes</taxon>
    </lineage>
</organism>
<evidence type="ECO:0000313" key="2">
    <source>
        <dbReference type="EMBL" id="GAG51504.1"/>
    </source>
</evidence>
<proteinExistence type="predicted"/>
<evidence type="ECO:0000259" key="1">
    <source>
        <dbReference type="Pfam" id="PF00534"/>
    </source>
</evidence>
<dbReference type="PANTHER" id="PTHR12526:SF630">
    <property type="entry name" value="GLYCOSYLTRANSFERASE"/>
    <property type="match status" value="1"/>
</dbReference>
<dbReference type="EMBL" id="BARS01054768">
    <property type="protein sequence ID" value="GAG51504.1"/>
    <property type="molecule type" value="Genomic_DNA"/>
</dbReference>
<protein>
    <recommendedName>
        <fullName evidence="1">Glycosyl transferase family 1 domain-containing protein</fullName>
    </recommendedName>
</protein>
<reference evidence="2" key="1">
    <citation type="journal article" date="2014" name="Front. Microbiol.">
        <title>High frequency of phylogenetically diverse reductive dehalogenase-homologous genes in deep subseafloor sedimentary metagenomes.</title>
        <authorList>
            <person name="Kawai M."/>
            <person name="Futagami T."/>
            <person name="Toyoda A."/>
            <person name="Takaki Y."/>
            <person name="Nishi S."/>
            <person name="Hori S."/>
            <person name="Arai W."/>
            <person name="Tsubouchi T."/>
            <person name="Morono Y."/>
            <person name="Uchiyama I."/>
            <person name="Ito T."/>
            <person name="Fujiyama A."/>
            <person name="Inagaki F."/>
            <person name="Takami H."/>
        </authorList>
    </citation>
    <scope>NUCLEOTIDE SEQUENCE</scope>
    <source>
        <strain evidence="2">Expedition CK06-06</strain>
    </source>
</reference>
<accession>X0Y6I8</accession>
<name>X0Y6I8_9ZZZZ</name>
<gene>
    <name evidence="2" type="ORF">S01H1_81002</name>
</gene>
<dbReference type="InterPro" id="IPR001296">
    <property type="entry name" value="Glyco_trans_1"/>
</dbReference>
<dbReference type="Pfam" id="PF00534">
    <property type="entry name" value="Glycos_transf_1"/>
    <property type="match status" value="1"/>
</dbReference>
<comment type="caution">
    <text evidence="2">The sequence shown here is derived from an EMBL/GenBank/DDBJ whole genome shotgun (WGS) entry which is preliminary data.</text>
</comment>
<dbReference type="Gene3D" id="3.40.50.2000">
    <property type="entry name" value="Glycogen Phosphorylase B"/>
    <property type="match status" value="1"/>
</dbReference>
<feature type="non-terminal residue" evidence="2">
    <location>
        <position position="1"/>
    </location>
</feature>
<dbReference type="SUPFAM" id="SSF53756">
    <property type="entry name" value="UDP-Glycosyltransferase/glycogen phosphorylase"/>
    <property type="match status" value="1"/>
</dbReference>
<dbReference type="PANTHER" id="PTHR12526">
    <property type="entry name" value="GLYCOSYLTRANSFERASE"/>
    <property type="match status" value="1"/>
</dbReference>
<feature type="domain" description="Glycosyl transferase family 1" evidence="1">
    <location>
        <begin position="4"/>
        <end position="140"/>
    </location>
</feature>
<sequence>CEVLKKERGLDFICDIAGDGKERREIEEIICRADLKKEVRMLGAMDQNSVRKVLEFADVFVLPCVVAKSGAVDGIPVVLMEAMSMEIPVISTRISGIPELVNNGAGILVEPEDFAQLADAIEKLAALSDEERGELGRRGRAIIERYFELKKEVKKLGELFMN</sequence>
<dbReference type="AlphaFoldDB" id="X0Y6I8"/>